<dbReference type="InterPro" id="IPR006771">
    <property type="entry name" value="CetA-like"/>
</dbReference>
<dbReference type="GeneID" id="54582446"/>
<evidence type="ECO:0008006" key="4">
    <source>
        <dbReference type="Google" id="ProtNLM"/>
    </source>
</evidence>
<proteinExistence type="predicted"/>
<dbReference type="OrthoDB" id="3682664at2759"/>
<feature type="signal peptide" evidence="1">
    <location>
        <begin position="1"/>
        <end position="16"/>
    </location>
</feature>
<reference evidence="2" key="1">
    <citation type="journal article" date="2020" name="Stud. Mycol.">
        <title>101 Dothideomycetes genomes: a test case for predicting lifestyles and emergence of pathogens.</title>
        <authorList>
            <person name="Haridas S."/>
            <person name="Albert R."/>
            <person name="Binder M."/>
            <person name="Bloem J."/>
            <person name="Labutti K."/>
            <person name="Salamov A."/>
            <person name="Andreopoulos B."/>
            <person name="Baker S."/>
            <person name="Barry K."/>
            <person name="Bills G."/>
            <person name="Bluhm B."/>
            <person name="Cannon C."/>
            <person name="Castanera R."/>
            <person name="Culley D."/>
            <person name="Daum C."/>
            <person name="Ezra D."/>
            <person name="Gonzalez J."/>
            <person name="Henrissat B."/>
            <person name="Kuo A."/>
            <person name="Liang C."/>
            <person name="Lipzen A."/>
            <person name="Lutzoni F."/>
            <person name="Magnuson J."/>
            <person name="Mondo S."/>
            <person name="Nolan M."/>
            <person name="Ohm R."/>
            <person name="Pangilinan J."/>
            <person name="Park H.-J."/>
            <person name="Ramirez L."/>
            <person name="Alfaro M."/>
            <person name="Sun H."/>
            <person name="Tritt A."/>
            <person name="Yoshinaga Y."/>
            <person name="Zwiers L.-H."/>
            <person name="Turgeon B."/>
            <person name="Goodwin S."/>
            <person name="Spatafora J."/>
            <person name="Crous P."/>
            <person name="Grigoriev I."/>
        </authorList>
    </citation>
    <scope>NUCLEOTIDE SEQUENCE</scope>
    <source>
        <strain evidence="2">CBS 122368</strain>
    </source>
</reference>
<evidence type="ECO:0000313" key="3">
    <source>
        <dbReference type="Proteomes" id="UP000800094"/>
    </source>
</evidence>
<gene>
    <name evidence="2" type="ORF">BU26DRAFT_519663</name>
</gene>
<dbReference type="PANTHER" id="PTHR36195:SF4">
    <property type="entry name" value="DOMAIN PROTEIN, PUTATIVE (AFU_ORTHOLOGUE AFUA_5G01990)-RELATED"/>
    <property type="match status" value="1"/>
</dbReference>
<dbReference type="EMBL" id="ML987196">
    <property type="protein sequence ID" value="KAF2247859.1"/>
    <property type="molecule type" value="Genomic_DNA"/>
</dbReference>
<dbReference type="Pfam" id="PF04681">
    <property type="entry name" value="Bys1"/>
    <property type="match status" value="1"/>
</dbReference>
<organism evidence="2 3">
    <name type="scientific">Trematosphaeria pertusa</name>
    <dbReference type="NCBI Taxonomy" id="390896"/>
    <lineage>
        <taxon>Eukaryota</taxon>
        <taxon>Fungi</taxon>
        <taxon>Dikarya</taxon>
        <taxon>Ascomycota</taxon>
        <taxon>Pezizomycotina</taxon>
        <taxon>Dothideomycetes</taxon>
        <taxon>Pleosporomycetidae</taxon>
        <taxon>Pleosporales</taxon>
        <taxon>Massarineae</taxon>
        <taxon>Trematosphaeriaceae</taxon>
        <taxon>Trematosphaeria</taxon>
    </lineage>
</organism>
<sequence>MLFVILFALLAPLLRAQELTIRNYCDYTVYAWHNGGDIASLGPVQPNQYTQAYLVPDPVTGGKDIVLSANPNGLYDGSPTLHFNYNKPGADLWYSMVNLNGAPFGGHSVSVMGQGCPNILWPAGVGQSGTLFCPAFQWLEMYLCQNLREAEAQTDGMVARAFEG</sequence>
<name>A0A6A6IC87_9PLEO</name>
<dbReference type="AlphaFoldDB" id="A0A6A6IC87"/>
<dbReference type="RefSeq" id="XP_033682863.1">
    <property type="nucleotide sequence ID" value="XM_033829116.1"/>
</dbReference>
<keyword evidence="1" id="KW-0732">Signal</keyword>
<dbReference type="Proteomes" id="UP000800094">
    <property type="component" value="Unassembled WGS sequence"/>
</dbReference>
<dbReference type="PANTHER" id="PTHR36195">
    <property type="entry name" value="DOMAIN PROTEIN, PUTATIVE (AFU_ORTHOLOGUE AFUA_5G01990)-RELATED-RELATED"/>
    <property type="match status" value="1"/>
</dbReference>
<evidence type="ECO:0000313" key="2">
    <source>
        <dbReference type="EMBL" id="KAF2247859.1"/>
    </source>
</evidence>
<protein>
    <recommendedName>
        <fullName evidence="4">BYS1 domain protein</fullName>
    </recommendedName>
</protein>
<accession>A0A6A6IC87</accession>
<feature type="chain" id="PRO_5025503142" description="BYS1 domain protein" evidence="1">
    <location>
        <begin position="17"/>
        <end position="164"/>
    </location>
</feature>
<evidence type="ECO:0000256" key="1">
    <source>
        <dbReference type="SAM" id="SignalP"/>
    </source>
</evidence>
<keyword evidence="3" id="KW-1185">Reference proteome</keyword>